<name>A0A9X1PTM0_STRM4</name>
<protein>
    <submittedName>
        <fullName evidence="2">Beta-lactamase family protein</fullName>
    </submittedName>
</protein>
<keyword evidence="3" id="KW-1185">Reference proteome</keyword>
<feature type="domain" description="Beta-lactamase-related" evidence="1">
    <location>
        <begin position="3"/>
        <end position="348"/>
    </location>
</feature>
<dbReference type="Proteomes" id="UP001139384">
    <property type="component" value="Unassembled WGS sequence"/>
</dbReference>
<dbReference type="EMBL" id="JAKEIP010000004">
    <property type="protein sequence ID" value="MCF1592324.1"/>
    <property type="molecule type" value="Genomic_DNA"/>
</dbReference>
<sequence length="372" mass="40026">MKVVDVWGGPAGPDTPWSRETTSNLFSATKALAAICASVLHSRGLLDLDAPVAKYWPEFAQAGKEGALVRHILTHSVGLPGLPKAAELLDYDGRGWDDYDAIAEQLAAAEPAWVPGTETSYHAISYGWLVGELVRRVTGRTIGTFFREEIADPFGWDLRIGTPPHEQGRMADLVPFSDQWSEEEAHIQAQLAAARIEPGSLCALTCVEMHGTSVIDEVVPFFGSASGRTAEIAGAGGSGSARSLAGMFALLALGGELDGKRLLSESSVAEFGREALHARALEVPPLYGLDGTRLPAPDTRWALGYQMNDQWPEEFCSFGPERDAYGHAGAGGQLGFADPFNRVSVGFVRSHLTHSWKACGDLTRTLYTCLER</sequence>
<evidence type="ECO:0000313" key="2">
    <source>
        <dbReference type="EMBL" id="MCF1592324.1"/>
    </source>
</evidence>
<proteinExistence type="predicted"/>
<dbReference type="SUPFAM" id="SSF56601">
    <property type="entry name" value="beta-lactamase/transpeptidase-like"/>
    <property type="match status" value="1"/>
</dbReference>
<accession>A0A9X1PTM0</accession>
<reference evidence="2" key="1">
    <citation type="submission" date="2022-01" db="EMBL/GenBank/DDBJ databases">
        <title>Draft Genome Sequences of Seven Type Strains of the Genus Streptomyces.</title>
        <authorList>
            <person name="Aziz S."/>
            <person name="Coretto E."/>
            <person name="Chronakova A."/>
            <person name="Sproer C."/>
            <person name="Huber K."/>
            <person name="Nouioui I."/>
            <person name="Gross H."/>
        </authorList>
    </citation>
    <scope>NUCLEOTIDE SEQUENCE</scope>
    <source>
        <strain evidence="2">DSM 103493</strain>
    </source>
</reference>
<organism evidence="2 3">
    <name type="scientific">Streptomyces muensis</name>
    <dbReference type="NCBI Taxonomy" id="1077944"/>
    <lineage>
        <taxon>Bacteria</taxon>
        <taxon>Bacillati</taxon>
        <taxon>Actinomycetota</taxon>
        <taxon>Actinomycetes</taxon>
        <taxon>Kitasatosporales</taxon>
        <taxon>Streptomycetaceae</taxon>
        <taxon>Streptomyces</taxon>
    </lineage>
</organism>
<dbReference type="AlphaFoldDB" id="A0A9X1PTM0"/>
<dbReference type="InterPro" id="IPR052907">
    <property type="entry name" value="Beta-lactamase/esterase"/>
</dbReference>
<dbReference type="PANTHER" id="PTHR43319:SF3">
    <property type="entry name" value="BETA-LACTAMASE-RELATED DOMAIN-CONTAINING PROTEIN"/>
    <property type="match status" value="1"/>
</dbReference>
<gene>
    <name evidence="2" type="ORF">L0P92_01885</name>
</gene>
<dbReference type="Gene3D" id="3.40.710.10">
    <property type="entry name" value="DD-peptidase/beta-lactamase superfamily"/>
    <property type="match status" value="1"/>
</dbReference>
<evidence type="ECO:0000259" key="1">
    <source>
        <dbReference type="Pfam" id="PF00144"/>
    </source>
</evidence>
<dbReference type="PANTHER" id="PTHR43319">
    <property type="entry name" value="BETA-LACTAMASE-RELATED"/>
    <property type="match status" value="1"/>
</dbReference>
<evidence type="ECO:0000313" key="3">
    <source>
        <dbReference type="Proteomes" id="UP001139384"/>
    </source>
</evidence>
<dbReference type="Pfam" id="PF00144">
    <property type="entry name" value="Beta-lactamase"/>
    <property type="match status" value="1"/>
</dbReference>
<dbReference type="InterPro" id="IPR012338">
    <property type="entry name" value="Beta-lactam/transpept-like"/>
</dbReference>
<comment type="caution">
    <text evidence="2">The sequence shown here is derived from an EMBL/GenBank/DDBJ whole genome shotgun (WGS) entry which is preliminary data.</text>
</comment>
<dbReference type="InterPro" id="IPR001466">
    <property type="entry name" value="Beta-lactam-related"/>
</dbReference>